<name>A0A854QK19_CRYNE</name>
<dbReference type="EMBL" id="AMKT01000010">
    <property type="protein sequence ID" value="OXG28893.1"/>
    <property type="molecule type" value="Genomic_DNA"/>
</dbReference>
<protein>
    <submittedName>
        <fullName evidence="1">Uncharacterized protein</fullName>
    </submittedName>
</protein>
<accession>A0A854QK19</accession>
<sequence length="106" mass="11938">MTRKRPISQPNCFYTPKPGFLLTLKPVPKTTGDITSRQMVSSHLPTIICLVVFLLRIDTSPRDARCWEFERSAASMSSPLVLISCKFTFFISLADNSTSYRFLGGM</sequence>
<reference evidence="1 2" key="1">
    <citation type="submission" date="2017-06" db="EMBL/GenBank/DDBJ databases">
        <title>Global population genomics of the pathogenic fungus Cryptococcus neoformans var. grubii.</title>
        <authorList>
            <person name="Cuomo C."/>
            <person name="Litvintseva A."/>
            <person name="Chen Y."/>
            <person name="Young S."/>
            <person name="Zeng Q."/>
            <person name="Chapman S."/>
            <person name="Gujja S."/>
            <person name="Saif S."/>
            <person name="Birren B."/>
        </authorList>
    </citation>
    <scope>NUCLEOTIDE SEQUENCE [LARGE SCALE GENOMIC DNA]</scope>
    <source>
        <strain evidence="1 2">Tu259-1</strain>
    </source>
</reference>
<proteinExistence type="predicted"/>
<organism evidence="1 2">
    <name type="scientific">Cryptococcus neoformans Tu259-1</name>
    <dbReference type="NCBI Taxonomy" id="1230072"/>
    <lineage>
        <taxon>Eukaryota</taxon>
        <taxon>Fungi</taxon>
        <taxon>Dikarya</taxon>
        <taxon>Basidiomycota</taxon>
        <taxon>Agaricomycotina</taxon>
        <taxon>Tremellomycetes</taxon>
        <taxon>Tremellales</taxon>
        <taxon>Cryptococcaceae</taxon>
        <taxon>Cryptococcus</taxon>
        <taxon>Cryptococcus neoformans species complex</taxon>
    </lineage>
</organism>
<evidence type="ECO:0000313" key="1">
    <source>
        <dbReference type="EMBL" id="OXG28893.1"/>
    </source>
</evidence>
<dbReference type="Proteomes" id="UP000199727">
    <property type="component" value="Unassembled WGS sequence"/>
</dbReference>
<gene>
    <name evidence="1" type="ORF">C361_00545</name>
</gene>
<evidence type="ECO:0000313" key="2">
    <source>
        <dbReference type="Proteomes" id="UP000199727"/>
    </source>
</evidence>
<comment type="caution">
    <text evidence="1">The sequence shown here is derived from an EMBL/GenBank/DDBJ whole genome shotgun (WGS) entry which is preliminary data.</text>
</comment>
<dbReference type="AlphaFoldDB" id="A0A854QK19"/>